<comment type="similarity">
    <text evidence="3">Belongs to the peptidase M50B family.</text>
</comment>
<keyword evidence="11 12" id="KW-0472">Membrane</keyword>
<dbReference type="PANTHER" id="PTHR39188:SF3">
    <property type="entry name" value="STAGE IV SPORULATION PROTEIN FB"/>
    <property type="match status" value="1"/>
</dbReference>
<feature type="transmembrane region" description="Helical" evidence="12">
    <location>
        <begin position="156"/>
        <end position="176"/>
    </location>
</feature>
<evidence type="ECO:0000256" key="2">
    <source>
        <dbReference type="ARBA" id="ARBA00004141"/>
    </source>
</evidence>
<feature type="domain" description="Peptidase M50" evidence="13">
    <location>
        <begin position="56"/>
        <end position="128"/>
    </location>
</feature>
<proteinExistence type="inferred from homology"/>
<evidence type="ECO:0000256" key="12">
    <source>
        <dbReference type="SAM" id="Phobius"/>
    </source>
</evidence>
<feature type="transmembrane region" description="Helical" evidence="12">
    <location>
        <begin position="76"/>
        <end position="93"/>
    </location>
</feature>
<sequence length="245" mass="26418">MFLTEPQSTKFDVHFSVGNIPVRVHPMFWLISIVFGAYGVRNAGINIFVGMALWTAAVFISILIHELGHALTAKAYGWPPRIVLHSMGGLAIFSPGSQSRKQRILIDFMGPGAGFIFGGLIFVGVLLSGHSADLLPGIGPRIGSGPPLSGGGRLELFVLFLLYVNIFWGLLNLVPVQPLDGGHIAKAIIEKFRPRDSWAVALKLGIGTAAVLAVTALLVTGEIFIGIMFGLLGYQNFQMLQQVQR</sequence>
<evidence type="ECO:0000256" key="4">
    <source>
        <dbReference type="ARBA" id="ARBA00022670"/>
    </source>
</evidence>
<accession>A0A0C2A0Z8</accession>
<feature type="transmembrane region" description="Helical" evidence="12">
    <location>
        <begin position="20"/>
        <end position="38"/>
    </location>
</feature>
<name>A0A0C2A0Z8_9BACT</name>
<gene>
    <name evidence="14" type="ORF">DB30_03675</name>
</gene>
<comment type="subcellular location">
    <subcellularLocation>
        <location evidence="2">Membrane</location>
        <topology evidence="2">Multi-pass membrane protein</topology>
    </subcellularLocation>
</comment>
<evidence type="ECO:0000256" key="6">
    <source>
        <dbReference type="ARBA" id="ARBA00022723"/>
    </source>
</evidence>
<dbReference type="Pfam" id="PF02163">
    <property type="entry name" value="Peptidase_M50"/>
    <property type="match status" value="2"/>
</dbReference>
<keyword evidence="7" id="KW-0378">Hydrolase</keyword>
<feature type="transmembrane region" description="Helical" evidence="12">
    <location>
        <begin position="223"/>
        <end position="240"/>
    </location>
</feature>
<evidence type="ECO:0000256" key="1">
    <source>
        <dbReference type="ARBA" id="ARBA00001947"/>
    </source>
</evidence>
<keyword evidence="5 12" id="KW-0812">Transmembrane</keyword>
<organism evidence="14 15">
    <name type="scientific">Enhygromyxa salina</name>
    <dbReference type="NCBI Taxonomy" id="215803"/>
    <lineage>
        <taxon>Bacteria</taxon>
        <taxon>Pseudomonadati</taxon>
        <taxon>Myxococcota</taxon>
        <taxon>Polyangia</taxon>
        <taxon>Nannocystales</taxon>
        <taxon>Nannocystaceae</taxon>
        <taxon>Enhygromyxa</taxon>
    </lineage>
</organism>
<evidence type="ECO:0000256" key="9">
    <source>
        <dbReference type="ARBA" id="ARBA00022989"/>
    </source>
</evidence>
<evidence type="ECO:0000256" key="10">
    <source>
        <dbReference type="ARBA" id="ARBA00023049"/>
    </source>
</evidence>
<keyword evidence="6" id="KW-0479">Metal-binding</keyword>
<keyword evidence="8" id="KW-0862">Zinc</keyword>
<keyword evidence="10 14" id="KW-0482">Metalloprotease</keyword>
<keyword evidence="4 14" id="KW-0645">Protease</keyword>
<dbReference type="GO" id="GO:0046872">
    <property type="term" value="F:metal ion binding"/>
    <property type="evidence" value="ECO:0007669"/>
    <property type="project" value="UniProtKB-KW"/>
</dbReference>
<evidence type="ECO:0000259" key="13">
    <source>
        <dbReference type="Pfam" id="PF02163"/>
    </source>
</evidence>
<evidence type="ECO:0000256" key="11">
    <source>
        <dbReference type="ARBA" id="ARBA00023136"/>
    </source>
</evidence>
<dbReference type="AlphaFoldDB" id="A0A0C2A0Z8"/>
<dbReference type="GO" id="GO:0016020">
    <property type="term" value="C:membrane"/>
    <property type="evidence" value="ECO:0007669"/>
    <property type="project" value="UniProtKB-SubCell"/>
</dbReference>
<comment type="caution">
    <text evidence="14">The sequence shown here is derived from an EMBL/GenBank/DDBJ whole genome shotgun (WGS) entry which is preliminary data.</text>
</comment>
<evidence type="ECO:0000313" key="14">
    <source>
        <dbReference type="EMBL" id="KIG17078.1"/>
    </source>
</evidence>
<feature type="transmembrane region" description="Helical" evidence="12">
    <location>
        <begin position="45"/>
        <end position="64"/>
    </location>
</feature>
<keyword evidence="9 12" id="KW-1133">Transmembrane helix</keyword>
<feature type="domain" description="Peptidase M50" evidence="13">
    <location>
        <begin position="155"/>
        <end position="205"/>
    </location>
</feature>
<evidence type="ECO:0000256" key="3">
    <source>
        <dbReference type="ARBA" id="ARBA00007931"/>
    </source>
</evidence>
<dbReference type="PANTHER" id="PTHR39188">
    <property type="entry name" value="MEMBRANE-ASSOCIATED ZINC METALLOPROTEASE M50B"/>
    <property type="match status" value="1"/>
</dbReference>
<reference evidence="14 15" key="1">
    <citation type="submission" date="2014-12" db="EMBL/GenBank/DDBJ databases">
        <title>Genome assembly of Enhygromyxa salina DSM 15201.</title>
        <authorList>
            <person name="Sharma G."/>
            <person name="Subramanian S."/>
        </authorList>
    </citation>
    <scope>NUCLEOTIDE SEQUENCE [LARGE SCALE GENOMIC DNA]</scope>
    <source>
        <strain evidence="14 15">DSM 15201</strain>
    </source>
</reference>
<evidence type="ECO:0000313" key="15">
    <source>
        <dbReference type="Proteomes" id="UP000031599"/>
    </source>
</evidence>
<feature type="transmembrane region" description="Helical" evidence="12">
    <location>
        <begin position="197"/>
        <end position="217"/>
    </location>
</feature>
<dbReference type="GO" id="GO:0006508">
    <property type="term" value="P:proteolysis"/>
    <property type="evidence" value="ECO:0007669"/>
    <property type="project" value="UniProtKB-KW"/>
</dbReference>
<protein>
    <submittedName>
        <fullName evidence="14">Putative zinc metalloprotease</fullName>
    </submittedName>
</protein>
<dbReference type="EMBL" id="JMCC02000029">
    <property type="protein sequence ID" value="KIG17078.1"/>
    <property type="molecule type" value="Genomic_DNA"/>
</dbReference>
<evidence type="ECO:0000256" key="7">
    <source>
        <dbReference type="ARBA" id="ARBA00022801"/>
    </source>
</evidence>
<dbReference type="RefSeq" id="WP_052548655.1">
    <property type="nucleotide sequence ID" value="NZ_JMCC02000029.1"/>
</dbReference>
<dbReference type="Proteomes" id="UP000031599">
    <property type="component" value="Unassembled WGS sequence"/>
</dbReference>
<feature type="transmembrane region" description="Helical" evidence="12">
    <location>
        <begin position="105"/>
        <end position="127"/>
    </location>
</feature>
<dbReference type="InterPro" id="IPR008915">
    <property type="entry name" value="Peptidase_M50"/>
</dbReference>
<evidence type="ECO:0000256" key="8">
    <source>
        <dbReference type="ARBA" id="ARBA00022833"/>
    </source>
</evidence>
<comment type="cofactor">
    <cofactor evidence="1">
        <name>Zn(2+)</name>
        <dbReference type="ChEBI" id="CHEBI:29105"/>
    </cofactor>
</comment>
<dbReference type="GO" id="GO:0008237">
    <property type="term" value="F:metallopeptidase activity"/>
    <property type="evidence" value="ECO:0007669"/>
    <property type="project" value="UniProtKB-KW"/>
</dbReference>
<evidence type="ECO:0000256" key="5">
    <source>
        <dbReference type="ARBA" id="ARBA00022692"/>
    </source>
</evidence>